<dbReference type="AlphaFoldDB" id="V6KVM4"/>
<dbReference type="PATRIC" id="fig|1352936.5.peg.743"/>
<reference evidence="1 2" key="1">
    <citation type="journal article" date="2014" name="Genome Announc.">
        <title>Draft Genome Sequence of Streptomyces roseochromogenes subsp. oscitans DS 12.976, Producer of the Aminocoumarin Antibiotic Clorobiocin.</title>
        <authorList>
            <person name="Ruckert C."/>
            <person name="Kalinowski J."/>
            <person name="Heide L."/>
            <person name="Apel A.K."/>
        </authorList>
    </citation>
    <scope>NUCLEOTIDE SEQUENCE [LARGE SCALE GENOMIC DNA]</scope>
    <source>
        <strain evidence="1 2">DS 12.976</strain>
    </source>
</reference>
<evidence type="ECO:0000313" key="1">
    <source>
        <dbReference type="EMBL" id="EST36162.1"/>
    </source>
</evidence>
<dbReference type="EMBL" id="AWQX01000020">
    <property type="protein sequence ID" value="EST36162.1"/>
    <property type="molecule type" value="Genomic_DNA"/>
</dbReference>
<organism evidence="1 2">
    <name type="scientific">Streptomyces roseochromogenus subsp. oscitans DS 12.976</name>
    <dbReference type="NCBI Taxonomy" id="1352936"/>
    <lineage>
        <taxon>Bacteria</taxon>
        <taxon>Bacillati</taxon>
        <taxon>Actinomycetota</taxon>
        <taxon>Actinomycetes</taxon>
        <taxon>Kitasatosporales</taxon>
        <taxon>Streptomycetaceae</taxon>
        <taxon>Streptomyces</taxon>
    </lineage>
</organism>
<evidence type="ECO:0000313" key="2">
    <source>
        <dbReference type="Proteomes" id="UP000017984"/>
    </source>
</evidence>
<accession>V6KVM4</accession>
<sequence length="68" mass="7753">MSQMSMHSLNDALENARLTYEQHVRTCRQCHADGAACAVAKHLLRIYNNARRDRMRSGGQHTTMDHQG</sequence>
<proteinExistence type="predicted"/>
<gene>
    <name evidence="1" type="ORF">M878_03400</name>
</gene>
<keyword evidence="2" id="KW-1185">Reference proteome</keyword>
<name>V6KVM4_STRRC</name>
<dbReference type="Proteomes" id="UP000017984">
    <property type="component" value="Chromosome"/>
</dbReference>
<dbReference type="HOGENOM" id="CLU_2939846_0_0_11"/>
<comment type="caution">
    <text evidence="1">The sequence shown here is derived from an EMBL/GenBank/DDBJ whole genome shotgun (WGS) entry which is preliminary data.</text>
</comment>
<protein>
    <submittedName>
        <fullName evidence="1">Uncharacterized protein</fullName>
    </submittedName>
</protein>